<name>A0ABQ1NHI6_9ENTE</name>
<feature type="transmembrane region" description="Helical" evidence="7">
    <location>
        <begin position="252"/>
        <end position="270"/>
    </location>
</feature>
<feature type="transmembrane region" description="Helical" evidence="7">
    <location>
        <begin position="134"/>
        <end position="154"/>
    </location>
</feature>
<keyword evidence="3" id="KW-1003">Cell membrane</keyword>
<evidence type="ECO:0000313" key="10">
    <source>
        <dbReference type="Proteomes" id="UP000630615"/>
    </source>
</evidence>
<feature type="transmembrane region" description="Helical" evidence="7">
    <location>
        <begin position="12"/>
        <end position="32"/>
    </location>
</feature>
<feature type="transmembrane region" description="Helical" evidence="7">
    <location>
        <begin position="38"/>
        <end position="61"/>
    </location>
</feature>
<keyword evidence="2" id="KW-0813">Transport</keyword>
<feature type="transmembrane region" description="Helical" evidence="7">
    <location>
        <begin position="333"/>
        <end position="357"/>
    </location>
</feature>
<feature type="transmembrane region" description="Helical" evidence="7">
    <location>
        <begin position="97"/>
        <end position="122"/>
    </location>
</feature>
<reference evidence="10" key="1">
    <citation type="journal article" date="2019" name="Int. J. Syst. Evol. Microbiol.">
        <title>The Global Catalogue of Microorganisms (GCM) 10K type strain sequencing project: providing services to taxonomists for standard genome sequencing and annotation.</title>
        <authorList>
            <consortium name="The Broad Institute Genomics Platform"/>
            <consortium name="The Broad Institute Genome Sequencing Center for Infectious Disease"/>
            <person name="Wu L."/>
            <person name="Ma J."/>
        </authorList>
    </citation>
    <scope>NUCLEOTIDE SEQUENCE [LARGE SCALE GENOMIC DNA]</scope>
    <source>
        <strain evidence="10">CGMCC 1.15942</strain>
    </source>
</reference>
<gene>
    <name evidence="9" type="ORF">GCM10011573_02810</name>
</gene>
<keyword evidence="10" id="KW-1185">Reference proteome</keyword>
<evidence type="ECO:0000256" key="1">
    <source>
        <dbReference type="ARBA" id="ARBA00004651"/>
    </source>
</evidence>
<dbReference type="PANTHER" id="PTHR43124">
    <property type="entry name" value="PURINE EFFLUX PUMP PBUE"/>
    <property type="match status" value="1"/>
</dbReference>
<dbReference type="InterPro" id="IPR050189">
    <property type="entry name" value="MFS_Efflux_Transporters"/>
</dbReference>
<comment type="subcellular location">
    <subcellularLocation>
        <location evidence="1">Cell membrane</location>
        <topology evidence="1">Multi-pass membrane protein</topology>
    </subcellularLocation>
</comment>
<sequence length="396" mass="43399">MNILRLRKISILSVSLIVVSGAAIGANIPAIAETFPEIPLPLIEMLTTIPALFIIPAVLLSTKIAKYIGYKKTVLMGLGIVLISGILPAIVNNFTTIFISRACFGFGIGLFNSLLISIISYFYQGNERAATIGFQSAFEGIGGMSLTFVVGQLLKINWQASFWVYLIVVPIFILFALFVPEISQREINQRAQNKNNDFEYVEILEHRLSTMVFSGYICLLILVVCIYMSITVKGTLLMTTLGYGDATDGSNILSLIGVGAMTAGFLFGPIYTVTKQWTLPLAFFVMSIGMLMIGFSNQVWLTGLGAMICGFSFRTFIPYLFNQTNSRSGQKAAFRTSLLLVGFNLGSAFSPYGIALIESVSNFSTIRGIFFSEAILLLLLAIATVGIVFWEKKRIE</sequence>
<keyword evidence="4 7" id="KW-0812">Transmembrane</keyword>
<evidence type="ECO:0000313" key="9">
    <source>
        <dbReference type="EMBL" id="GGC76627.1"/>
    </source>
</evidence>
<dbReference type="RefSeq" id="WP_188634461.1">
    <property type="nucleotide sequence ID" value="NZ_BMKI01000001.1"/>
</dbReference>
<evidence type="ECO:0000259" key="8">
    <source>
        <dbReference type="PROSITE" id="PS50850"/>
    </source>
</evidence>
<evidence type="ECO:0000256" key="5">
    <source>
        <dbReference type="ARBA" id="ARBA00022989"/>
    </source>
</evidence>
<dbReference type="PROSITE" id="PS50850">
    <property type="entry name" value="MFS"/>
    <property type="match status" value="1"/>
</dbReference>
<evidence type="ECO:0000256" key="7">
    <source>
        <dbReference type="SAM" id="Phobius"/>
    </source>
</evidence>
<evidence type="ECO:0000256" key="2">
    <source>
        <dbReference type="ARBA" id="ARBA00022448"/>
    </source>
</evidence>
<evidence type="ECO:0000256" key="3">
    <source>
        <dbReference type="ARBA" id="ARBA00022475"/>
    </source>
</evidence>
<feature type="transmembrane region" description="Helical" evidence="7">
    <location>
        <begin position="213"/>
        <end position="232"/>
    </location>
</feature>
<accession>A0ABQ1NHI6</accession>
<dbReference type="SUPFAM" id="SSF103473">
    <property type="entry name" value="MFS general substrate transporter"/>
    <property type="match status" value="1"/>
</dbReference>
<feature type="transmembrane region" description="Helical" evidence="7">
    <location>
        <begin position="369"/>
        <end position="390"/>
    </location>
</feature>
<evidence type="ECO:0000256" key="4">
    <source>
        <dbReference type="ARBA" id="ARBA00022692"/>
    </source>
</evidence>
<comment type="caution">
    <text evidence="9">The sequence shown here is derived from an EMBL/GenBank/DDBJ whole genome shotgun (WGS) entry which is preliminary data.</text>
</comment>
<feature type="transmembrane region" description="Helical" evidence="7">
    <location>
        <begin position="301"/>
        <end position="321"/>
    </location>
</feature>
<evidence type="ECO:0000256" key="6">
    <source>
        <dbReference type="ARBA" id="ARBA00023136"/>
    </source>
</evidence>
<dbReference type="PANTHER" id="PTHR43124:SF3">
    <property type="entry name" value="CHLORAMPHENICOL EFFLUX PUMP RV0191"/>
    <property type="match status" value="1"/>
</dbReference>
<feature type="domain" description="Major facilitator superfamily (MFS) profile" evidence="8">
    <location>
        <begin position="1"/>
        <end position="392"/>
    </location>
</feature>
<dbReference type="EMBL" id="BMKI01000001">
    <property type="protein sequence ID" value="GGC76627.1"/>
    <property type="molecule type" value="Genomic_DNA"/>
</dbReference>
<dbReference type="InterPro" id="IPR020846">
    <property type="entry name" value="MFS_dom"/>
</dbReference>
<dbReference type="Pfam" id="PF07690">
    <property type="entry name" value="MFS_1"/>
    <property type="match status" value="1"/>
</dbReference>
<keyword evidence="6 7" id="KW-0472">Membrane</keyword>
<dbReference type="InterPro" id="IPR011701">
    <property type="entry name" value="MFS"/>
</dbReference>
<protein>
    <submittedName>
        <fullName evidence="9">MFS transporter</fullName>
    </submittedName>
</protein>
<feature type="transmembrane region" description="Helical" evidence="7">
    <location>
        <begin position="73"/>
        <end position="91"/>
    </location>
</feature>
<dbReference type="InterPro" id="IPR036259">
    <property type="entry name" value="MFS_trans_sf"/>
</dbReference>
<dbReference type="Proteomes" id="UP000630615">
    <property type="component" value="Unassembled WGS sequence"/>
</dbReference>
<organism evidence="9 10">
    <name type="scientific">Enterococcus wangshanyuanii</name>
    <dbReference type="NCBI Taxonomy" id="2005703"/>
    <lineage>
        <taxon>Bacteria</taxon>
        <taxon>Bacillati</taxon>
        <taxon>Bacillota</taxon>
        <taxon>Bacilli</taxon>
        <taxon>Lactobacillales</taxon>
        <taxon>Enterococcaceae</taxon>
        <taxon>Enterococcus</taxon>
    </lineage>
</organism>
<proteinExistence type="predicted"/>
<dbReference type="Gene3D" id="1.20.1250.20">
    <property type="entry name" value="MFS general substrate transporter like domains"/>
    <property type="match status" value="1"/>
</dbReference>
<feature type="transmembrane region" description="Helical" evidence="7">
    <location>
        <begin position="160"/>
        <end position="180"/>
    </location>
</feature>
<keyword evidence="5 7" id="KW-1133">Transmembrane helix</keyword>
<feature type="transmembrane region" description="Helical" evidence="7">
    <location>
        <begin position="277"/>
        <end position="295"/>
    </location>
</feature>